<organism evidence="2 3">
    <name type="scientific">Undibacterium luofuense</name>
    <dbReference type="NCBI Taxonomy" id="2828733"/>
    <lineage>
        <taxon>Bacteria</taxon>
        <taxon>Pseudomonadati</taxon>
        <taxon>Pseudomonadota</taxon>
        <taxon>Betaproteobacteria</taxon>
        <taxon>Burkholderiales</taxon>
        <taxon>Oxalobacteraceae</taxon>
        <taxon>Undibacterium</taxon>
    </lineage>
</organism>
<keyword evidence="3" id="KW-1185">Reference proteome</keyword>
<name>A0A941I5J9_9BURK</name>
<sequence length="201" mass="23119">MNQKTLTLESSLVRLEPLDETHLPALSVAAADGRLWELFFTSVPSPERLQTWFNTAMDMQQQGRAVAFAIRHLPSGNIIGSTRFCNMDTANKRVEIGYTWYAESMQRSGVNTHCKLLLLQHAFEAWQCNAVEFRTDWLNQRSQAAIERLGAKRDGILRRHMIMPDGRVRDTVVYSILLDEWPGVKQHLHFRLHRNGDSLQC</sequence>
<dbReference type="GO" id="GO:0016747">
    <property type="term" value="F:acyltransferase activity, transferring groups other than amino-acyl groups"/>
    <property type="evidence" value="ECO:0007669"/>
    <property type="project" value="InterPro"/>
</dbReference>
<evidence type="ECO:0000313" key="2">
    <source>
        <dbReference type="EMBL" id="MBR7782877.1"/>
    </source>
</evidence>
<reference evidence="2" key="1">
    <citation type="submission" date="2021-04" db="EMBL/GenBank/DDBJ databases">
        <title>novel species isolated from subtropical streams in China.</title>
        <authorList>
            <person name="Lu H."/>
        </authorList>
    </citation>
    <scope>NUCLEOTIDE SEQUENCE</scope>
    <source>
        <strain evidence="2">LFS511W</strain>
    </source>
</reference>
<gene>
    <name evidence="2" type="ORF">KDM89_12035</name>
</gene>
<dbReference type="PANTHER" id="PTHR43610">
    <property type="entry name" value="BLL6696 PROTEIN"/>
    <property type="match status" value="1"/>
</dbReference>
<dbReference type="RefSeq" id="WP_212688178.1">
    <property type="nucleotide sequence ID" value="NZ_JAGSPN010000008.1"/>
</dbReference>
<dbReference type="Gene3D" id="3.40.630.30">
    <property type="match status" value="1"/>
</dbReference>
<dbReference type="PANTHER" id="PTHR43610:SF1">
    <property type="entry name" value="N-ACETYLTRANSFERASE DOMAIN-CONTAINING PROTEIN"/>
    <property type="match status" value="1"/>
</dbReference>
<dbReference type="InterPro" id="IPR016181">
    <property type="entry name" value="Acyl_CoA_acyltransferase"/>
</dbReference>
<dbReference type="AlphaFoldDB" id="A0A941I5J9"/>
<protein>
    <submittedName>
        <fullName evidence="2">GNAT family N-acetyltransferase</fullName>
    </submittedName>
</protein>
<dbReference type="EMBL" id="JAGSPN010000008">
    <property type="protein sequence ID" value="MBR7782877.1"/>
    <property type="molecule type" value="Genomic_DNA"/>
</dbReference>
<dbReference type="InterPro" id="IPR000182">
    <property type="entry name" value="GNAT_dom"/>
</dbReference>
<evidence type="ECO:0000259" key="1">
    <source>
        <dbReference type="Pfam" id="PF13302"/>
    </source>
</evidence>
<accession>A0A941I5J9</accession>
<comment type="caution">
    <text evidence="2">The sequence shown here is derived from an EMBL/GenBank/DDBJ whole genome shotgun (WGS) entry which is preliminary data.</text>
</comment>
<proteinExistence type="predicted"/>
<feature type="domain" description="N-acetyltransferase" evidence="1">
    <location>
        <begin position="14"/>
        <end position="152"/>
    </location>
</feature>
<dbReference type="Pfam" id="PF13302">
    <property type="entry name" value="Acetyltransf_3"/>
    <property type="match status" value="1"/>
</dbReference>
<dbReference type="Proteomes" id="UP000680067">
    <property type="component" value="Unassembled WGS sequence"/>
</dbReference>
<evidence type="ECO:0000313" key="3">
    <source>
        <dbReference type="Proteomes" id="UP000680067"/>
    </source>
</evidence>
<dbReference type="SUPFAM" id="SSF55729">
    <property type="entry name" value="Acyl-CoA N-acyltransferases (Nat)"/>
    <property type="match status" value="1"/>
</dbReference>